<feature type="transmembrane region" description="Helical" evidence="1">
    <location>
        <begin position="196"/>
        <end position="218"/>
    </location>
</feature>
<accession>A0A0C1L2M9</accession>
<protein>
    <recommendedName>
        <fullName evidence="2">DUF418 domain-containing protein</fullName>
    </recommendedName>
</protein>
<dbReference type="OrthoDB" id="9807744at2"/>
<feature type="transmembrane region" description="Helical" evidence="1">
    <location>
        <begin position="134"/>
        <end position="154"/>
    </location>
</feature>
<evidence type="ECO:0000313" key="4">
    <source>
        <dbReference type="Proteomes" id="UP000031408"/>
    </source>
</evidence>
<dbReference type="Pfam" id="PF04235">
    <property type="entry name" value="DUF418"/>
    <property type="match status" value="1"/>
</dbReference>
<name>A0A0C1L2M9_9BACT</name>
<evidence type="ECO:0000313" key="3">
    <source>
        <dbReference type="EMBL" id="KIC93851.1"/>
    </source>
</evidence>
<dbReference type="PANTHER" id="PTHR30590">
    <property type="entry name" value="INNER MEMBRANE PROTEIN"/>
    <property type="match status" value="1"/>
</dbReference>
<dbReference type="InterPro" id="IPR007349">
    <property type="entry name" value="DUF418"/>
</dbReference>
<dbReference type="AlphaFoldDB" id="A0A0C1L2M9"/>
<dbReference type="EMBL" id="JSVC01000016">
    <property type="protein sequence ID" value="KIC93851.1"/>
    <property type="molecule type" value="Genomic_DNA"/>
</dbReference>
<keyword evidence="1" id="KW-1133">Transmembrane helix</keyword>
<gene>
    <name evidence="3" type="ORF">OI18_14760</name>
</gene>
<evidence type="ECO:0000259" key="2">
    <source>
        <dbReference type="Pfam" id="PF04235"/>
    </source>
</evidence>
<evidence type="ECO:0000256" key="1">
    <source>
        <dbReference type="SAM" id="Phobius"/>
    </source>
</evidence>
<comment type="caution">
    <text evidence="3">The sequence shown here is derived from an EMBL/GenBank/DDBJ whole genome shotgun (WGS) entry which is preliminary data.</text>
</comment>
<keyword evidence="1" id="KW-0472">Membrane</keyword>
<dbReference type="Proteomes" id="UP000031408">
    <property type="component" value="Unassembled WGS sequence"/>
</dbReference>
<feature type="transmembrane region" description="Helical" evidence="1">
    <location>
        <begin position="230"/>
        <end position="248"/>
    </location>
</feature>
<keyword evidence="4" id="KW-1185">Reference proteome</keyword>
<proteinExistence type="predicted"/>
<organism evidence="3 4">
    <name type="scientific">Flavihumibacter solisilvae</name>
    <dbReference type="NCBI Taxonomy" id="1349421"/>
    <lineage>
        <taxon>Bacteria</taxon>
        <taxon>Pseudomonadati</taxon>
        <taxon>Bacteroidota</taxon>
        <taxon>Chitinophagia</taxon>
        <taxon>Chitinophagales</taxon>
        <taxon>Chitinophagaceae</taxon>
        <taxon>Flavihumibacter</taxon>
    </lineage>
</organism>
<feature type="transmembrane region" description="Helical" evidence="1">
    <location>
        <begin position="57"/>
        <end position="74"/>
    </location>
</feature>
<feature type="transmembrane region" description="Helical" evidence="1">
    <location>
        <begin position="294"/>
        <end position="318"/>
    </location>
</feature>
<dbReference type="RefSeq" id="WP_039141109.1">
    <property type="nucleotide sequence ID" value="NZ_JSVC01000016.1"/>
</dbReference>
<feature type="transmembrane region" description="Helical" evidence="1">
    <location>
        <begin position="260"/>
        <end position="282"/>
    </location>
</feature>
<keyword evidence="1" id="KW-0812">Transmembrane</keyword>
<sequence length="388" mass="44293">MPEFHPSSKPERIEVIDALRGLALLGILLANVPYSSEATAVDAATKAGFHLLIDKKFITIFSMLFGFGSFIQFQRATENGIAFRPYFFRRMLLLFLIGCVHAYLFWFGDILRDYAICGMALLLVYRWPAKKQLIAGATITVIATGTIYILNGILEPQYSYDRSLILVHPTTLSYLQYLEINMTIDPFVNFIQDKPITLAFCFGNMLLGFSLARLGFFQYTKQFRKVRRKLILFGATVGLLCSYLYWLVTTGKLELTPALAWLPLVIVAGMVLQSLFYISLFIELSERSAWTKLLLLFAPIGRMALTNYLLQTVFYLLVFFHWTNGLKLFGHISISQSYLLAVAFFILQAILSNFWLRYHRQGPVEKLWKKMAYSFQKNRVQAGVGTSA</sequence>
<feature type="transmembrane region" description="Helical" evidence="1">
    <location>
        <begin position="338"/>
        <end position="356"/>
    </location>
</feature>
<dbReference type="STRING" id="1349421.OI18_14760"/>
<feature type="domain" description="DUF418" evidence="2">
    <location>
        <begin position="211"/>
        <end position="373"/>
    </location>
</feature>
<reference evidence="3 4" key="1">
    <citation type="submission" date="2014-11" db="EMBL/GenBank/DDBJ databases">
        <title>Genome sequence of Flavihumibacter solisilvae 3-3.</title>
        <authorList>
            <person name="Zhou G."/>
            <person name="Li M."/>
            <person name="Wang G."/>
        </authorList>
    </citation>
    <scope>NUCLEOTIDE SEQUENCE [LARGE SCALE GENOMIC DNA]</scope>
    <source>
        <strain evidence="3 4">3-3</strain>
    </source>
</reference>
<dbReference type="PANTHER" id="PTHR30590:SF2">
    <property type="entry name" value="INNER MEMBRANE PROTEIN"/>
    <property type="match status" value="1"/>
</dbReference>
<feature type="transmembrane region" description="Helical" evidence="1">
    <location>
        <begin position="86"/>
        <end position="104"/>
    </location>
</feature>
<dbReference type="InterPro" id="IPR052529">
    <property type="entry name" value="Bact_Transport_Assoc"/>
</dbReference>